<feature type="transmembrane region" description="Helical" evidence="1">
    <location>
        <begin position="200"/>
        <end position="222"/>
    </location>
</feature>
<dbReference type="RefSeq" id="WP_132291856.1">
    <property type="nucleotide sequence ID" value="NZ_SKBM01000016.1"/>
</dbReference>
<dbReference type="OrthoDB" id="7559760at2"/>
<dbReference type="Proteomes" id="UP000295023">
    <property type="component" value="Unassembled WGS sequence"/>
</dbReference>
<proteinExistence type="predicted"/>
<feature type="transmembrane region" description="Helical" evidence="1">
    <location>
        <begin position="254"/>
        <end position="273"/>
    </location>
</feature>
<keyword evidence="3" id="KW-1185">Reference proteome</keyword>
<accession>A0A4V2WKH7</accession>
<feature type="transmembrane region" description="Helical" evidence="1">
    <location>
        <begin position="446"/>
        <end position="467"/>
    </location>
</feature>
<sequence length="531" mass="56106">MEGSLSVRVAPRTATALETGRLDLDAALGHAAPDRLTILVLAYLLAPVLLFLGGWTAAWAGALLVPTALAALAAAPGWRGPWPLRPRAGLACLGFGLLWAVGATGTHHLLHAAADWQIRDAVLLDLAAGRGPVAYKVDGQAWLLRAPLGYYMPAALVGRLLGPAAAEAALWAWTGLGLALALALLACLARRIAPRRRPWIAVAVTAGLFTVFGGLDILPNVWLDWRAGAGPLASWGRGGDWWARLFQYSGHVTLLLWAPNHAMPAWLGALLLLRHGFHPRFARAAALPLVAGAFWSPLAAFGAAVLTLPAVLRGGLRPALRAALAPANLLSLLVALPVCLYLTAGSDRIPHGPLFWKEALAWALQQWLLLLAVEVLAWAGFAWLAVRGRLLAAAVAMLCLLPLYVFGPGNEMTMRGGMAPIAVLSVAAAAGLLAPAPGRWQRVGRAGLLACALLAALGSAMEASLVVAHPPWPASRDCSLPEAARQSVFDHDTDWSHYVVRWPDPVLEAWMAPPAPRPVHPDSLARCWPGG</sequence>
<feature type="transmembrane region" description="Helical" evidence="1">
    <location>
        <begin position="285"/>
        <end position="311"/>
    </location>
</feature>
<feature type="transmembrane region" description="Helical" evidence="1">
    <location>
        <begin position="168"/>
        <end position="188"/>
    </location>
</feature>
<feature type="transmembrane region" description="Helical" evidence="1">
    <location>
        <begin position="59"/>
        <end position="78"/>
    </location>
</feature>
<feature type="transmembrane region" description="Helical" evidence="1">
    <location>
        <begin position="323"/>
        <end position="343"/>
    </location>
</feature>
<evidence type="ECO:0000313" key="3">
    <source>
        <dbReference type="Proteomes" id="UP000295023"/>
    </source>
</evidence>
<dbReference type="AlphaFoldDB" id="A0A4V2WKH7"/>
<gene>
    <name evidence="2" type="ORF">EXY23_16855</name>
</gene>
<keyword evidence="1" id="KW-1133">Transmembrane helix</keyword>
<feature type="transmembrane region" description="Helical" evidence="1">
    <location>
        <begin position="419"/>
        <end position="440"/>
    </location>
</feature>
<dbReference type="EMBL" id="SKBM01000016">
    <property type="protein sequence ID" value="TCZ58604.1"/>
    <property type="molecule type" value="Genomic_DNA"/>
</dbReference>
<organism evidence="2 3">
    <name type="scientific">Roseicella aquatilis</name>
    <dbReference type="NCBI Taxonomy" id="2527868"/>
    <lineage>
        <taxon>Bacteria</taxon>
        <taxon>Pseudomonadati</taxon>
        <taxon>Pseudomonadota</taxon>
        <taxon>Alphaproteobacteria</taxon>
        <taxon>Acetobacterales</taxon>
        <taxon>Roseomonadaceae</taxon>
        <taxon>Roseicella</taxon>
    </lineage>
</organism>
<keyword evidence="1" id="KW-0472">Membrane</keyword>
<evidence type="ECO:0000313" key="2">
    <source>
        <dbReference type="EMBL" id="TCZ58604.1"/>
    </source>
</evidence>
<name>A0A4V2WKH7_9PROT</name>
<keyword evidence="1" id="KW-0812">Transmembrane</keyword>
<comment type="caution">
    <text evidence="2">The sequence shown here is derived from an EMBL/GenBank/DDBJ whole genome shotgun (WGS) entry which is preliminary data.</text>
</comment>
<feature type="transmembrane region" description="Helical" evidence="1">
    <location>
        <begin position="90"/>
        <end position="110"/>
    </location>
</feature>
<feature type="transmembrane region" description="Helical" evidence="1">
    <location>
        <begin position="36"/>
        <end position="53"/>
    </location>
</feature>
<evidence type="ECO:0000256" key="1">
    <source>
        <dbReference type="SAM" id="Phobius"/>
    </source>
</evidence>
<feature type="transmembrane region" description="Helical" evidence="1">
    <location>
        <begin position="364"/>
        <end position="384"/>
    </location>
</feature>
<protein>
    <submittedName>
        <fullName evidence="2">Uncharacterized protein</fullName>
    </submittedName>
</protein>
<reference evidence="2 3" key="1">
    <citation type="submission" date="2019-03" db="EMBL/GenBank/DDBJ databases">
        <title>Paracraurococcus aquatilis NE82 genome sequence.</title>
        <authorList>
            <person name="Zhao Y."/>
            <person name="Du Z."/>
        </authorList>
    </citation>
    <scope>NUCLEOTIDE SEQUENCE [LARGE SCALE GENOMIC DNA]</scope>
    <source>
        <strain evidence="2 3">NE82</strain>
    </source>
</reference>
<feature type="transmembrane region" description="Helical" evidence="1">
    <location>
        <begin position="390"/>
        <end position="407"/>
    </location>
</feature>